<sequence>MPLYGLSLTFVLALSDLRCSRFVLPLASVSAQPVLYKLINLGAPPTSISSDDPTSILEL</sequence>
<organism evidence="1 2">
    <name type="scientific">Coprinellus micaceus</name>
    <name type="common">Glistening ink-cap mushroom</name>
    <name type="synonym">Coprinus micaceus</name>
    <dbReference type="NCBI Taxonomy" id="71717"/>
    <lineage>
        <taxon>Eukaryota</taxon>
        <taxon>Fungi</taxon>
        <taxon>Dikarya</taxon>
        <taxon>Basidiomycota</taxon>
        <taxon>Agaricomycotina</taxon>
        <taxon>Agaricomycetes</taxon>
        <taxon>Agaricomycetidae</taxon>
        <taxon>Agaricales</taxon>
        <taxon>Agaricineae</taxon>
        <taxon>Psathyrellaceae</taxon>
        <taxon>Coprinellus</taxon>
    </lineage>
</organism>
<dbReference type="AlphaFoldDB" id="A0A4Y7T297"/>
<dbReference type="Proteomes" id="UP000298030">
    <property type="component" value="Unassembled WGS sequence"/>
</dbReference>
<keyword evidence="2" id="KW-1185">Reference proteome</keyword>
<accession>A0A4Y7T297</accession>
<dbReference type="EMBL" id="QPFP01000033">
    <property type="protein sequence ID" value="TEB28276.1"/>
    <property type="molecule type" value="Genomic_DNA"/>
</dbReference>
<comment type="caution">
    <text evidence="1">The sequence shown here is derived from an EMBL/GenBank/DDBJ whole genome shotgun (WGS) entry which is preliminary data.</text>
</comment>
<reference evidence="1 2" key="1">
    <citation type="journal article" date="2019" name="Nat. Ecol. Evol.">
        <title>Megaphylogeny resolves global patterns of mushroom evolution.</title>
        <authorList>
            <person name="Varga T."/>
            <person name="Krizsan K."/>
            <person name="Foldi C."/>
            <person name="Dima B."/>
            <person name="Sanchez-Garcia M."/>
            <person name="Sanchez-Ramirez S."/>
            <person name="Szollosi G.J."/>
            <person name="Szarkandi J.G."/>
            <person name="Papp V."/>
            <person name="Albert L."/>
            <person name="Andreopoulos W."/>
            <person name="Angelini C."/>
            <person name="Antonin V."/>
            <person name="Barry K.W."/>
            <person name="Bougher N.L."/>
            <person name="Buchanan P."/>
            <person name="Buyck B."/>
            <person name="Bense V."/>
            <person name="Catcheside P."/>
            <person name="Chovatia M."/>
            <person name="Cooper J."/>
            <person name="Damon W."/>
            <person name="Desjardin D."/>
            <person name="Finy P."/>
            <person name="Geml J."/>
            <person name="Haridas S."/>
            <person name="Hughes K."/>
            <person name="Justo A."/>
            <person name="Karasinski D."/>
            <person name="Kautmanova I."/>
            <person name="Kiss B."/>
            <person name="Kocsube S."/>
            <person name="Kotiranta H."/>
            <person name="LaButti K.M."/>
            <person name="Lechner B.E."/>
            <person name="Liimatainen K."/>
            <person name="Lipzen A."/>
            <person name="Lukacs Z."/>
            <person name="Mihaltcheva S."/>
            <person name="Morgado L.N."/>
            <person name="Niskanen T."/>
            <person name="Noordeloos M.E."/>
            <person name="Ohm R.A."/>
            <person name="Ortiz-Santana B."/>
            <person name="Ovrebo C."/>
            <person name="Racz N."/>
            <person name="Riley R."/>
            <person name="Savchenko A."/>
            <person name="Shiryaev A."/>
            <person name="Soop K."/>
            <person name="Spirin V."/>
            <person name="Szebenyi C."/>
            <person name="Tomsovsky M."/>
            <person name="Tulloss R.E."/>
            <person name="Uehling J."/>
            <person name="Grigoriev I.V."/>
            <person name="Vagvolgyi C."/>
            <person name="Papp T."/>
            <person name="Martin F.M."/>
            <person name="Miettinen O."/>
            <person name="Hibbett D.S."/>
            <person name="Nagy L.G."/>
        </authorList>
    </citation>
    <scope>NUCLEOTIDE SEQUENCE [LARGE SCALE GENOMIC DNA]</scope>
    <source>
        <strain evidence="1 2">FP101781</strain>
    </source>
</reference>
<proteinExistence type="predicted"/>
<evidence type="ECO:0000313" key="1">
    <source>
        <dbReference type="EMBL" id="TEB28276.1"/>
    </source>
</evidence>
<gene>
    <name evidence="1" type="ORF">FA13DRAFT_1735680</name>
</gene>
<name>A0A4Y7T297_COPMI</name>
<evidence type="ECO:0000313" key="2">
    <source>
        <dbReference type="Proteomes" id="UP000298030"/>
    </source>
</evidence>
<protein>
    <submittedName>
        <fullName evidence="1">Uncharacterized protein</fullName>
    </submittedName>
</protein>